<evidence type="ECO:0000313" key="1">
    <source>
        <dbReference type="EMBL" id="MPL87088.1"/>
    </source>
</evidence>
<organism evidence="1">
    <name type="scientific">bioreactor metagenome</name>
    <dbReference type="NCBI Taxonomy" id="1076179"/>
    <lineage>
        <taxon>unclassified sequences</taxon>
        <taxon>metagenomes</taxon>
        <taxon>ecological metagenomes</taxon>
    </lineage>
</organism>
<evidence type="ECO:0008006" key="2">
    <source>
        <dbReference type="Google" id="ProtNLM"/>
    </source>
</evidence>
<dbReference type="AlphaFoldDB" id="A0A644V6X8"/>
<dbReference type="PROSITE" id="PS51257">
    <property type="entry name" value="PROKAR_LIPOPROTEIN"/>
    <property type="match status" value="1"/>
</dbReference>
<protein>
    <recommendedName>
        <fullName evidence="2">Starch-binding associating with outer membrane</fullName>
    </recommendedName>
</protein>
<dbReference type="InterPro" id="IPR041662">
    <property type="entry name" value="SusD-like_2"/>
</dbReference>
<dbReference type="InterPro" id="IPR011990">
    <property type="entry name" value="TPR-like_helical_dom_sf"/>
</dbReference>
<comment type="caution">
    <text evidence="1">The sequence shown here is derived from an EMBL/GenBank/DDBJ whole genome shotgun (WGS) entry which is preliminary data.</text>
</comment>
<dbReference type="SUPFAM" id="SSF48452">
    <property type="entry name" value="TPR-like"/>
    <property type="match status" value="1"/>
</dbReference>
<dbReference type="Gene3D" id="1.25.40.390">
    <property type="match status" value="1"/>
</dbReference>
<reference evidence="1" key="1">
    <citation type="submission" date="2019-08" db="EMBL/GenBank/DDBJ databases">
        <authorList>
            <person name="Kucharzyk K."/>
            <person name="Murdoch R.W."/>
            <person name="Higgins S."/>
            <person name="Loffler F."/>
        </authorList>
    </citation>
    <scope>NUCLEOTIDE SEQUENCE</scope>
</reference>
<sequence>MISEMKRNNSLNWIVSGLLVFLASCSDFEAINKNPNSPEKVPTQSLIAYVERSIVDEIRSTNLSIGRSDLYVQWLANNTYTDADRYYWISSNGNDSWKNLYLAQSNLDEIIRLNVDEATKAQAAQNGDNNNQIAVARILKVFTYQVMTDTWGDIPYSSFNGSNATFDAGKADQGVIYAQYAKQELIYADLLKELKEASDQLNTGSSAFASGDAIYKGNALKWKKFANSLSLRIANRVRSKLNEADNRIKEILANPAQYPIFESNDDNALLAFETNAPNQAPFYKATTLANRNDYAVSNVFVDFLQGKKAVFPVQDPRLSVYAQPNSKGNYVGQYYGMDMFTASLVSPDSVSKPGAAFYKSDYKEVLMEYAEVQFILSEYKNWDQQHYLNGIRASMQKWGISNVAVDSYLQSAPPASQETVLTQKWVALFMQGNEGWAEYRRTGYPNFLIKAGDIVWKGTVNGQPVTKTFEPIGISSVPSRLLYPNNEVQLNSAQYQKAVAQQGGDQLDTKVWWNK</sequence>
<accession>A0A644V6X8</accession>
<gene>
    <name evidence="1" type="ORF">SDC9_33081</name>
</gene>
<name>A0A644V6X8_9ZZZZ</name>
<proteinExistence type="predicted"/>
<dbReference type="EMBL" id="VSSQ01000233">
    <property type="protein sequence ID" value="MPL87088.1"/>
    <property type="molecule type" value="Genomic_DNA"/>
</dbReference>
<dbReference type="Pfam" id="PF12771">
    <property type="entry name" value="SusD-like_2"/>
    <property type="match status" value="1"/>
</dbReference>